<dbReference type="AlphaFoldDB" id="C3YPT3"/>
<evidence type="ECO:0000256" key="1">
    <source>
        <dbReference type="SAM" id="Phobius"/>
    </source>
</evidence>
<organism>
    <name type="scientific">Branchiostoma floridae</name>
    <name type="common">Florida lancelet</name>
    <name type="synonym">Amphioxus</name>
    <dbReference type="NCBI Taxonomy" id="7739"/>
    <lineage>
        <taxon>Eukaryota</taxon>
        <taxon>Metazoa</taxon>
        <taxon>Chordata</taxon>
        <taxon>Cephalochordata</taxon>
        <taxon>Leptocardii</taxon>
        <taxon>Amphioxiformes</taxon>
        <taxon>Branchiostomatidae</taxon>
        <taxon>Branchiostoma</taxon>
    </lineage>
</organism>
<dbReference type="EMBL" id="GG666538">
    <property type="protein sequence ID" value="EEN57867.1"/>
    <property type="molecule type" value="Genomic_DNA"/>
</dbReference>
<keyword evidence="1" id="KW-0812">Transmembrane</keyword>
<feature type="transmembrane region" description="Helical" evidence="1">
    <location>
        <begin position="12"/>
        <end position="31"/>
    </location>
</feature>
<feature type="transmembrane region" description="Helical" evidence="1">
    <location>
        <begin position="37"/>
        <end position="55"/>
    </location>
</feature>
<name>C3YPT3_BRAFL</name>
<proteinExistence type="predicted"/>
<evidence type="ECO:0000313" key="2">
    <source>
        <dbReference type="EMBL" id="EEN57867.1"/>
    </source>
</evidence>
<gene>
    <name evidence="2" type="ORF">BRAFLDRAFT_121145</name>
</gene>
<keyword evidence="1" id="KW-1133">Transmembrane helix</keyword>
<accession>C3YPT3</accession>
<dbReference type="InParanoid" id="C3YPT3"/>
<reference evidence="2" key="1">
    <citation type="journal article" date="2008" name="Nature">
        <title>The amphioxus genome and the evolution of the chordate karyotype.</title>
        <authorList>
            <consortium name="US DOE Joint Genome Institute (JGI-PGF)"/>
            <person name="Putnam N.H."/>
            <person name="Butts T."/>
            <person name="Ferrier D.E.K."/>
            <person name="Furlong R.F."/>
            <person name="Hellsten U."/>
            <person name="Kawashima T."/>
            <person name="Robinson-Rechavi M."/>
            <person name="Shoguchi E."/>
            <person name="Terry A."/>
            <person name="Yu J.-K."/>
            <person name="Benito-Gutierrez E.L."/>
            <person name="Dubchak I."/>
            <person name="Garcia-Fernandez J."/>
            <person name="Gibson-Brown J.J."/>
            <person name="Grigoriev I.V."/>
            <person name="Horton A.C."/>
            <person name="de Jong P.J."/>
            <person name="Jurka J."/>
            <person name="Kapitonov V.V."/>
            <person name="Kohara Y."/>
            <person name="Kuroki Y."/>
            <person name="Lindquist E."/>
            <person name="Lucas S."/>
            <person name="Osoegawa K."/>
            <person name="Pennacchio L.A."/>
            <person name="Salamov A.A."/>
            <person name="Satou Y."/>
            <person name="Sauka-Spengler T."/>
            <person name="Schmutz J."/>
            <person name="Shin-I T."/>
            <person name="Toyoda A."/>
            <person name="Bronner-Fraser M."/>
            <person name="Fujiyama A."/>
            <person name="Holland L.Z."/>
            <person name="Holland P.W.H."/>
            <person name="Satoh N."/>
            <person name="Rokhsar D.S."/>
        </authorList>
    </citation>
    <scope>NUCLEOTIDE SEQUENCE [LARGE SCALE GENOMIC DNA]</scope>
    <source>
        <strain evidence="2">S238N-H82</strain>
        <tissue evidence="2">Testes</tissue>
    </source>
</reference>
<sequence>MANILAEDISSHYGSQVIMIVGALTSGLMIQMFPLNLLPYVIGAALVLLGAIIFFRRTVLYQGFHNDDEEEDTPYVNDKKIMEALPSCQTIEQAAVEDTEQ</sequence>
<protein>
    <submittedName>
        <fullName evidence="2">Uncharacterized protein</fullName>
    </submittedName>
</protein>
<keyword evidence="1" id="KW-0472">Membrane</keyword>